<evidence type="ECO:0000313" key="2">
    <source>
        <dbReference type="Proteomes" id="UP001148299"/>
    </source>
</evidence>
<proteinExistence type="predicted"/>
<sequence length="325" mass="35729">MMGSIIALNNARLQETPFPSTEYNKLPHIRTMSSAATEHSKEHAILLGIIAAHGLRGTFSLHLIHKHYDIPEGRFMVYENVQSTGHQDFVLCSPRLPEKYPNTRGLYFKAIAEGRMAAYEFTTEPGVDLSAHEDFVAKFSSAVIKLGVQDIFALTAMSICPENTVLTEFEMADALSTVLVPDASWLPAQDMAASTPTDWIATQDYEKYAEGPVSGTIQLKSLEARSKLGHYNIGCTETRSGNHYKLTKRTQLGTGDGLETLPTPGYYNIGCTETRSGNHYKLERSQFGTGDGPEDPILEINGKVLQRGSEPHVIVSHALSLVDTI</sequence>
<dbReference type="Proteomes" id="UP001148299">
    <property type="component" value="Unassembled WGS sequence"/>
</dbReference>
<evidence type="ECO:0000313" key="1">
    <source>
        <dbReference type="EMBL" id="KAJ5361673.1"/>
    </source>
</evidence>
<keyword evidence="2" id="KW-1185">Reference proteome</keyword>
<dbReference type="AlphaFoldDB" id="A0A9W9UXZ1"/>
<gene>
    <name evidence="1" type="ORF">N7541_002517</name>
</gene>
<reference evidence="1" key="2">
    <citation type="journal article" date="2023" name="IMA Fungus">
        <title>Comparative genomic study of the Penicillium genus elucidates a diverse pangenome and 15 lateral gene transfer events.</title>
        <authorList>
            <person name="Petersen C."/>
            <person name="Sorensen T."/>
            <person name="Nielsen M.R."/>
            <person name="Sondergaard T.E."/>
            <person name="Sorensen J.L."/>
            <person name="Fitzpatrick D.A."/>
            <person name="Frisvad J.C."/>
            <person name="Nielsen K.L."/>
        </authorList>
    </citation>
    <scope>NUCLEOTIDE SEQUENCE</scope>
    <source>
        <strain evidence="1">IBT 35675</strain>
    </source>
</reference>
<accession>A0A9W9UXZ1</accession>
<protein>
    <submittedName>
        <fullName evidence="1">Uncharacterized protein</fullName>
    </submittedName>
</protein>
<comment type="caution">
    <text evidence="1">The sequence shown here is derived from an EMBL/GenBank/DDBJ whole genome shotgun (WGS) entry which is preliminary data.</text>
</comment>
<organism evidence="1 2">
    <name type="scientific">Penicillium brevicompactum</name>
    <dbReference type="NCBI Taxonomy" id="5074"/>
    <lineage>
        <taxon>Eukaryota</taxon>
        <taxon>Fungi</taxon>
        <taxon>Dikarya</taxon>
        <taxon>Ascomycota</taxon>
        <taxon>Pezizomycotina</taxon>
        <taxon>Eurotiomycetes</taxon>
        <taxon>Eurotiomycetidae</taxon>
        <taxon>Eurotiales</taxon>
        <taxon>Aspergillaceae</taxon>
        <taxon>Penicillium</taxon>
    </lineage>
</organism>
<name>A0A9W9UXZ1_PENBR</name>
<reference evidence="1" key="1">
    <citation type="submission" date="2022-12" db="EMBL/GenBank/DDBJ databases">
        <authorList>
            <person name="Petersen C."/>
        </authorList>
    </citation>
    <scope>NUCLEOTIDE SEQUENCE</scope>
    <source>
        <strain evidence="1">IBT 35675</strain>
    </source>
</reference>
<dbReference type="EMBL" id="JAPZBR010000002">
    <property type="protein sequence ID" value="KAJ5361673.1"/>
    <property type="molecule type" value="Genomic_DNA"/>
</dbReference>